<keyword evidence="1" id="KW-0805">Transcription regulation</keyword>
<evidence type="ECO:0000313" key="5">
    <source>
        <dbReference type="EMBL" id="SAL60197.1"/>
    </source>
</evidence>
<keyword evidence="6" id="KW-1185">Reference proteome</keyword>
<sequence length="339" mass="37109">MSMVGSMQVVELSNADQRRKPMPQVDWLSQLLKMITVTGRLEVRCNYGAPWRVAWAHAAPHEIPFHMVLEGLAVVEDPETGTAWELTGGDILLLPHGAAHVMHDGSRHKPLRTHEREGLAGITFSENEGKGQRLYMLCGRFLVGPPHDRLIRNYLPTNLIVRTTLGNGQAGPGSDSNHLASLVALMREESTGDKPGGYAILNALSSALFALVLREASQSAHTSPGLLALAGHQRLAPAISAMFSEPTRNWSLPDLAGLCNMSRATFMRHFRDALGRSAIDLLTDIRMSLAANELKNSTITTEAVAETVGYQSVSSFRRLFAERMGMTAGEWRRLARDGQ</sequence>
<dbReference type="PANTHER" id="PTHR46796">
    <property type="entry name" value="HTH-TYPE TRANSCRIPTIONAL ACTIVATOR RHAS-RELATED"/>
    <property type="match status" value="1"/>
</dbReference>
<dbReference type="InterPro" id="IPR018060">
    <property type="entry name" value="HTH_AraC"/>
</dbReference>
<dbReference type="SUPFAM" id="SSF46689">
    <property type="entry name" value="Homeodomain-like"/>
    <property type="match status" value="2"/>
</dbReference>
<dbReference type="Pfam" id="PF12852">
    <property type="entry name" value="Cupin_6"/>
    <property type="match status" value="1"/>
</dbReference>
<reference evidence="6" key="1">
    <citation type="submission" date="2016-01" db="EMBL/GenBank/DDBJ databases">
        <authorList>
            <person name="Peeters C."/>
        </authorList>
    </citation>
    <scope>NUCLEOTIDE SEQUENCE [LARGE SCALE GENOMIC DNA]</scope>
</reference>
<dbReference type="Pfam" id="PF12833">
    <property type="entry name" value="HTH_18"/>
    <property type="match status" value="1"/>
</dbReference>
<dbReference type="InterPro" id="IPR050204">
    <property type="entry name" value="AraC_XylS_family_regulators"/>
</dbReference>
<evidence type="ECO:0000313" key="6">
    <source>
        <dbReference type="Proteomes" id="UP000054740"/>
    </source>
</evidence>
<dbReference type="InterPro" id="IPR009057">
    <property type="entry name" value="Homeodomain-like_sf"/>
</dbReference>
<dbReference type="GO" id="GO:0043565">
    <property type="term" value="F:sequence-specific DNA binding"/>
    <property type="evidence" value="ECO:0007669"/>
    <property type="project" value="InterPro"/>
</dbReference>
<dbReference type="Gene3D" id="1.10.10.60">
    <property type="entry name" value="Homeodomain-like"/>
    <property type="match status" value="1"/>
</dbReference>
<dbReference type="SMART" id="SM00342">
    <property type="entry name" value="HTH_ARAC"/>
    <property type="match status" value="1"/>
</dbReference>
<dbReference type="AlphaFoldDB" id="A0A158IUC8"/>
<protein>
    <submittedName>
        <fullName evidence="5">AraC family transcriptional regulator</fullName>
    </submittedName>
</protein>
<organism evidence="5 6">
    <name type="scientific">Caballeronia cordobensis</name>
    <name type="common">Burkholderia cordobensis</name>
    <dbReference type="NCBI Taxonomy" id="1353886"/>
    <lineage>
        <taxon>Bacteria</taxon>
        <taxon>Pseudomonadati</taxon>
        <taxon>Pseudomonadota</taxon>
        <taxon>Betaproteobacteria</taxon>
        <taxon>Burkholderiales</taxon>
        <taxon>Burkholderiaceae</taxon>
        <taxon>Caballeronia</taxon>
    </lineage>
</organism>
<dbReference type="PANTHER" id="PTHR46796:SF7">
    <property type="entry name" value="ARAC FAMILY TRANSCRIPTIONAL REGULATOR"/>
    <property type="match status" value="1"/>
</dbReference>
<evidence type="ECO:0000259" key="4">
    <source>
        <dbReference type="PROSITE" id="PS01124"/>
    </source>
</evidence>
<accession>A0A158IUC8</accession>
<dbReference type="EMBL" id="FCNY02000016">
    <property type="protein sequence ID" value="SAL60197.1"/>
    <property type="molecule type" value="Genomic_DNA"/>
</dbReference>
<keyword evidence="2" id="KW-0238">DNA-binding</keyword>
<evidence type="ECO:0000256" key="2">
    <source>
        <dbReference type="ARBA" id="ARBA00023125"/>
    </source>
</evidence>
<name>A0A158IUC8_CABCO</name>
<feature type="domain" description="HTH araC/xylS-type" evidence="4">
    <location>
        <begin position="233"/>
        <end position="334"/>
    </location>
</feature>
<dbReference type="PROSITE" id="PS01124">
    <property type="entry name" value="HTH_ARAC_FAMILY_2"/>
    <property type="match status" value="1"/>
</dbReference>
<dbReference type="InterPro" id="IPR032783">
    <property type="entry name" value="AraC_lig"/>
</dbReference>
<evidence type="ECO:0000256" key="3">
    <source>
        <dbReference type="ARBA" id="ARBA00023163"/>
    </source>
</evidence>
<gene>
    <name evidence="5" type="ORF">AWB70_05424</name>
</gene>
<dbReference type="Proteomes" id="UP000054740">
    <property type="component" value="Unassembled WGS sequence"/>
</dbReference>
<proteinExistence type="predicted"/>
<dbReference type="GO" id="GO:0003700">
    <property type="term" value="F:DNA-binding transcription factor activity"/>
    <property type="evidence" value="ECO:0007669"/>
    <property type="project" value="InterPro"/>
</dbReference>
<keyword evidence="3" id="KW-0804">Transcription</keyword>
<evidence type="ECO:0000256" key="1">
    <source>
        <dbReference type="ARBA" id="ARBA00023015"/>
    </source>
</evidence>